<sequence length="78" mass="8490">MVTIIVVEVTHSATEDTVDIEYVVETVAVDKSSNISLRIDRSGDTGQEYGIPPASDVVSISEKDKRGRSSSKIPRLNK</sequence>
<keyword evidence="3" id="KW-1185">Reference proteome</keyword>
<proteinExistence type="predicted"/>
<evidence type="ECO:0000313" key="2">
    <source>
        <dbReference type="EMBL" id="GFO23145.1"/>
    </source>
</evidence>
<name>A0AAV4BVL2_9GAST</name>
<comment type="caution">
    <text evidence="2">The sequence shown here is derived from an EMBL/GenBank/DDBJ whole genome shotgun (WGS) entry which is preliminary data.</text>
</comment>
<evidence type="ECO:0008006" key="4">
    <source>
        <dbReference type="Google" id="ProtNLM"/>
    </source>
</evidence>
<dbReference type="EMBL" id="BLXT01005502">
    <property type="protein sequence ID" value="GFO23145.1"/>
    <property type="molecule type" value="Genomic_DNA"/>
</dbReference>
<protein>
    <recommendedName>
        <fullName evidence="4">Cadherin domain-containing protein</fullName>
    </recommendedName>
</protein>
<gene>
    <name evidence="2" type="ORF">PoB_004965000</name>
</gene>
<feature type="region of interest" description="Disordered" evidence="1">
    <location>
        <begin position="40"/>
        <end position="78"/>
    </location>
</feature>
<evidence type="ECO:0000256" key="1">
    <source>
        <dbReference type="SAM" id="MobiDB-lite"/>
    </source>
</evidence>
<accession>A0AAV4BVL2</accession>
<dbReference type="AlphaFoldDB" id="A0AAV4BVL2"/>
<reference evidence="2 3" key="1">
    <citation type="journal article" date="2021" name="Elife">
        <title>Chloroplast acquisition without the gene transfer in kleptoplastic sea slugs, Plakobranchus ocellatus.</title>
        <authorList>
            <person name="Maeda T."/>
            <person name="Takahashi S."/>
            <person name="Yoshida T."/>
            <person name="Shimamura S."/>
            <person name="Takaki Y."/>
            <person name="Nagai Y."/>
            <person name="Toyoda A."/>
            <person name="Suzuki Y."/>
            <person name="Arimoto A."/>
            <person name="Ishii H."/>
            <person name="Satoh N."/>
            <person name="Nishiyama T."/>
            <person name="Hasebe M."/>
            <person name="Maruyama T."/>
            <person name="Minagawa J."/>
            <person name="Obokata J."/>
            <person name="Shigenobu S."/>
        </authorList>
    </citation>
    <scope>NUCLEOTIDE SEQUENCE [LARGE SCALE GENOMIC DNA]</scope>
</reference>
<dbReference type="Proteomes" id="UP000735302">
    <property type="component" value="Unassembled WGS sequence"/>
</dbReference>
<organism evidence="2 3">
    <name type="scientific">Plakobranchus ocellatus</name>
    <dbReference type="NCBI Taxonomy" id="259542"/>
    <lineage>
        <taxon>Eukaryota</taxon>
        <taxon>Metazoa</taxon>
        <taxon>Spiralia</taxon>
        <taxon>Lophotrochozoa</taxon>
        <taxon>Mollusca</taxon>
        <taxon>Gastropoda</taxon>
        <taxon>Heterobranchia</taxon>
        <taxon>Euthyneura</taxon>
        <taxon>Panpulmonata</taxon>
        <taxon>Sacoglossa</taxon>
        <taxon>Placobranchoidea</taxon>
        <taxon>Plakobranchidae</taxon>
        <taxon>Plakobranchus</taxon>
    </lineage>
</organism>
<evidence type="ECO:0000313" key="3">
    <source>
        <dbReference type="Proteomes" id="UP000735302"/>
    </source>
</evidence>